<dbReference type="AlphaFoldDB" id="Q1W3D3"/>
<organism evidence="7">
    <name type="scientific">Allochromatium vinosum</name>
    <name type="common">Chromatium vinosum</name>
    <dbReference type="NCBI Taxonomy" id="1049"/>
    <lineage>
        <taxon>Bacteria</taxon>
        <taxon>Pseudomonadati</taxon>
        <taxon>Pseudomonadota</taxon>
        <taxon>Gammaproteobacteria</taxon>
        <taxon>Chromatiales</taxon>
        <taxon>Chromatiaceae</taxon>
        <taxon>Allochromatium</taxon>
    </lineage>
</organism>
<evidence type="ECO:0000256" key="1">
    <source>
        <dbReference type="ARBA" id="ARBA00022490"/>
    </source>
</evidence>
<dbReference type="GO" id="GO:0005737">
    <property type="term" value="C:cytoplasm"/>
    <property type="evidence" value="ECO:0007669"/>
    <property type="project" value="UniProtKB-SubCell"/>
</dbReference>
<comment type="pathway">
    <text evidence="5">tRNA modification; tRNA-queuosine biosynthesis.</text>
</comment>
<evidence type="ECO:0000313" key="7">
    <source>
        <dbReference type="EMBL" id="ABE01372.1"/>
    </source>
</evidence>
<keyword evidence="4 5" id="KW-0560">Oxidoreductase</keyword>
<keyword evidence="7" id="KW-0378">Hydrolase</keyword>
<dbReference type="GO" id="GO:0008616">
    <property type="term" value="P:tRNA queuosine(34) biosynthetic process"/>
    <property type="evidence" value="ECO:0007669"/>
    <property type="project" value="UniProtKB-UniRule"/>
</dbReference>
<dbReference type="HAMAP" id="MF_00818">
    <property type="entry name" value="QueF_type1"/>
    <property type="match status" value="1"/>
</dbReference>
<dbReference type="PANTHER" id="PTHR34354:SF1">
    <property type="entry name" value="NADPH-DEPENDENT 7-CYANO-7-DEAZAGUANINE REDUCTASE"/>
    <property type="match status" value="1"/>
</dbReference>
<comment type="function">
    <text evidence="5">Catalyzes the NADPH-dependent reduction of 7-cyano-7-deazaguanine (preQ0) to 7-aminomethyl-7-deazaguanine (preQ1).</text>
</comment>
<dbReference type="EMBL" id="DQ441406">
    <property type="protein sequence ID" value="ABE01372.1"/>
    <property type="molecule type" value="Genomic_DNA"/>
</dbReference>
<comment type="similarity">
    <text evidence="5">Belongs to the GTP cyclohydrolase I family. QueF type 1 subfamily.</text>
</comment>
<dbReference type="SUPFAM" id="SSF55620">
    <property type="entry name" value="Tetrahydrobiopterin biosynthesis enzymes-like"/>
    <property type="match status" value="1"/>
</dbReference>
<dbReference type="Pfam" id="PF14489">
    <property type="entry name" value="QueF"/>
    <property type="match status" value="1"/>
</dbReference>
<evidence type="ECO:0000256" key="6">
    <source>
        <dbReference type="SAM" id="MobiDB-lite"/>
    </source>
</evidence>
<reference evidence="7" key="1">
    <citation type="journal article" date="2006" name="Mol. Microbiol.">
        <title>Thiosulphate oxidation in the phototrophic sulphur bacterium Allochromatium vinosum.</title>
        <authorList>
            <person name="Hensen D."/>
            <person name="Sperling D."/>
            <person name="Trueper H.G."/>
            <person name="Brune D.C."/>
            <person name="Dahl C."/>
        </authorList>
    </citation>
    <scope>NUCLEOTIDE SEQUENCE</scope>
</reference>
<dbReference type="InterPro" id="IPR029500">
    <property type="entry name" value="QueF"/>
</dbReference>
<dbReference type="PANTHER" id="PTHR34354">
    <property type="entry name" value="NADPH-DEPENDENT 7-CYANO-7-DEAZAGUANINE REDUCTASE"/>
    <property type="match status" value="1"/>
</dbReference>
<evidence type="ECO:0000256" key="5">
    <source>
        <dbReference type="HAMAP-Rule" id="MF_00818"/>
    </source>
</evidence>
<dbReference type="InterPro" id="IPR050084">
    <property type="entry name" value="NADPH_dep_7-cyano-7-deazaG_red"/>
</dbReference>
<dbReference type="EC" id="1.7.1.13" evidence="5"/>
<feature type="active site" description="Thioimide intermediate" evidence="5">
    <location>
        <position position="75"/>
    </location>
</feature>
<accession>Q1W3D3</accession>
<feature type="region of interest" description="Disordered" evidence="6">
    <location>
        <begin position="1"/>
        <end position="22"/>
    </location>
</feature>
<protein>
    <recommendedName>
        <fullName evidence="5">NADPH-dependent 7-cyano-7-deazaguanine reductase</fullName>
        <ecNumber evidence="5">1.7.1.13</ecNumber>
    </recommendedName>
    <alternativeName>
        <fullName evidence="5">7-cyano-7-carbaguanine reductase</fullName>
    </alternativeName>
    <alternativeName>
        <fullName evidence="5">NADPH-dependent nitrile oxidoreductase</fullName>
    </alternativeName>
    <alternativeName>
        <fullName evidence="5">PreQ(0) reductase</fullName>
    </alternativeName>
</protein>
<dbReference type="InterPro" id="IPR016856">
    <property type="entry name" value="QueF_type1"/>
</dbReference>
<sequence>MFLEKRPRPARRRTKDYIIGAQPADRVDGRPIPVSSVESLFMPSAPSKSLETFPNPQPERDYTIRIRVPEFTCLCPKTGQPDFAELMLEYVPEQKCVELKALKTYVWSYRDEGAFHEAVTNRILGDLVEATAPRFMRLTAEFNVRGGIYTTVVAEHRAADWQPPVPVTLP</sequence>
<name>Q1W3D3_ALLVI</name>
<evidence type="ECO:0000256" key="2">
    <source>
        <dbReference type="ARBA" id="ARBA00022785"/>
    </source>
</evidence>
<dbReference type="UniPathway" id="UPA00392"/>
<comment type="subcellular location">
    <subcellularLocation>
        <location evidence="5">Cytoplasm</location>
    </subcellularLocation>
</comment>
<keyword evidence="2 5" id="KW-0671">Queuosine biosynthesis</keyword>
<keyword evidence="1 5" id="KW-0963">Cytoplasm</keyword>
<keyword evidence="3 5" id="KW-0521">NADP</keyword>
<feature type="active site" description="Proton donor" evidence="5">
    <location>
        <position position="82"/>
    </location>
</feature>
<comment type="catalytic activity">
    <reaction evidence="5">
        <text>7-aminomethyl-7-carbaguanine + 2 NADP(+) = 7-cyano-7-carbaguanine + 2 NADPH + 3 H(+)</text>
        <dbReference type="Rhea" id="RHEA:13409"/>
        <dbReference type="ChEBI" id="CHEBI:15378"/>
        <dbReference type="ChEBI" id="CHEBI:45075"/>
        <dbReference type="ChEBI" id="CHEBI:57783"/>
        <dbReference type="ChEBI" id="CHEBI:58349"/>
        <dbReference type="ChEBI" id="CHEBI:58703"/>
        <dbReference type="EC" id="1.7.1.13"/>
    </reaction>
</comment>
<dbReference type="NCBIfam" id="TIGR03139">
    <property type="entry name" value="QueF-II"/>
    <property type="match status" value="1"/>
</dbReference>
<gene>
    <name evidence="5" type="primary">queF</name>
</gene>
<evidence type="ECO:0000256" key="3">
    <source>
        <dbReference type="ARBA" id="ARBA00022857"/>
    </source>
</evidence>
<evidence type="ECO:0000256" key="4">
    <source>
        <dbReference type="ARBA" id="ARBA00023002"/>
    </source>
</evidence>
<dbReference type="GO" id="GO:0033739">
    <property type="term" value="F:preQ1 synthase activity"/>
    <property type="evidence" value="ECO:0007669"/>
    <property type="project" value="UniProtKB-UniRule"/>
</dbReference>
<feature type="binding site" evidence="5">
    <location>
        <begin position="116"/>
        <end position="117"/>
    </location>
    <ligand>
        <name>substrate</name>
    </ligand>
</feature>
<dbReference type="GO" id="GO:0016787">
    <property type="term" value="F:hydrolase activity"/>
    <property type="evidence" value="ECO:0007669"/>
    <property type="project" value="UniProtKB-KW"/>
</dbReference>
<dbReference type="Gene3D" id="3.30.1130.10">
    <property type="match status" value="1"/>
</dbReference>
<dbReference type="InterPro" id="IPR043133">
    <property type="entry name" value="GTP-CH-I_C/QueF"/>
</dbReference>
<proteinExistence type="inferred from homology"/>
<feature type="binding site" evidence="5">
    <location>
        <begin position="97"/>
        <end position="99"/>
    </location>
    <ligand>
        <name>substrate</name>
    </ligand>
</feature>